<organism evidence="2 3">
    <name type="scientific">Lactococcus protaetiae</name>
    <dbReference type="NCBI Taxonomy" id="2592653"/>
    <lineage>
        <taxon>Bacteria</taxon>
        <taxon>Bacillati</taxon>
        <taxon>Bacillota</taxon>
        <taxon>Bacilli</taxon>
        <taxon>Lactobacillales</taxon>
        <taxon>Streptococcaceae</taxon>
        <taxon>Lactococcus</taxon>
    </lineage>
</organism>
<accession>A0A514Z9V3</accession>
<sequence>MKVNHNMLNKSKKDILNMELIEDRYFEKGNWSLKIRQSLAALFSWIILIYPILVAVNSSTSKPFWDFIFHWSFAEGRVFEHIVFSVLLKGGIGVILISTMFLIHNNYMEEHVFAKKKLYNEFQAENRTKVLNEIYTARFGKQEFRESIQYYIVASEQNLPDHLIEDEFKKKGC</sequence>
<reference evidence="2 3" key="1">
    <citation type="submission" date="2019-07" db="EMBL/GenBank/DDBJ databases">
        <title>Genome sequencing of KACC 19320.</title>
        <authorList>
            <person name="Heo J."/>
            <person name="Kim S.-J."/>
            <person name="Kim J.-S."/>
            <person name="Hong S.-B."/>
            <person name="Kwon S.-W."/>
        </authorList>
    </citation>
    <scope>NUCLEOTIDE SEQUENCE [LARGE SCALE GENOMIC DNA]</scope>
    <source>
        <strain evidence="2 3">KACC 19320</strain>
    </source>
</reference>
<dbReference type="KEGG" id="lack:FLP15_09615"/>
<name>A0A514Z9V3_9LACT</name>
<evidence type="ECO:0000313" key="3">
    <source>
        <dbReference type="Proteomes" id="UP000315128"/>
    </source>
</evidence>
<dbReference type="EMBL" id="CP041356">
    <property type="protein sequence ID" value="QDK71364.1"/>
    <property type="molecule type" value="Genomic_DNA"/>
</dbReference>
<dbReference type="AlphaFoldDB" id="A0A514Z9V3"/>
<gene>
    <name evidence="2" type="ORF">FLP15_09615</name>
</gene>
<keyword evidence="1" id="KW-1133">Transmembrane helix</keyword>
<dbReference type="Proteomes" id="UP000315128">
    <property type="component" value="Chromosome"/>
</dbReference>
<protein>
    <submittedName>
        <fullName evidence="2">Uncharacterized protein</fullName>
    </submittedName>
</protein>
<keyword evidence="1" id="KW-0472">Membrane</keyword>
<feature type="transmembrane region" description="Helical" evidence="1">
    <location>
        <begin position="38"/>
        <end position="58"/>
    </location>
</feature>
<feature type="transmembrane region" description="Helical" evidence="1">
    <location>
        <begin position="78"/>
        <end position="103"/>
    </location>
</feature>
<evidence type="ECO:0000313" key="2">
    <source>
        <dbReference type="EMBL" id="QDK71364.1"/>
    </source>
</evidence>
<evidence type="ECO:0000256" key="1">
    <source>
        <dbReference type="SAM" id="Phobius"/>
    </source>
</evidence>
<proteinExistence type="predicted"/>
<dbReference type="OrthoDB" id="5244771at2"/>
<dbReference type="RefSeq" id="WP_142766934.1">
    <property type="nucleotide sequence ID" value="NZ_CP041356.1"/>
</dbReference>
<keyword evidence="3" id="KW-1185">Reference proteome</keyword>
<keyword evidence="1" id="KW-0812">Transmembrane</keyword>